<keyword evidence="3 5" id="KW-0175">Coiled coil</keyword>
<evidence type="ECO:0000256" key="4">
    <source>
        <dbReference type="ARBA" id="ARBA00023143"/>
    </source>
</evidence>
<dbReference type="Pfam" id="PF02465">
    <property type="entry name" value="FliD_N"/>
    <property type="match status" value="1"/>
</dbReference>
<evidence type="ECO:0000256" key="5">
    <source>
        <dbReference type="RuleBase" id="RU362066"/>
    </source>
</evidence>
<evidence type="ECO:0000313" key="8">
    <source>
        <dbReference type="EMBL" id="NNH09930.1"/>
    </source>
</evidence>
<dbReference type="GO" id="GO:0007155">
    <property type="term" value="P:cell adhesion"/>
    <property type="evidence" value="ECO:0007669"/>
    <property type="project" value="InterPro"/>
</dbReference>
<dbReference type="PANTHER" id="PTHR30288">
    <property type="entry name" value="FLAGELLAR CAP/ASSEMBLY PROTEIN FLID"/>
    <property type="match status" value="1"/>
</dbReference>
<dbReference type="EMBL" id="JABEMD010000004">
    <property type="protein sequence ID" value="NNH09930.1"/>
    <property type="molecule type" value="Genomic_DNA"/>
</dbReference>
<dbReference type="InterPro" id="IPR010809">
    <property type="entry name" value="FliD_C"/>
</dbReference>
<dbReference type="InterPro" id="IPR040026">
    <property type="entry name" value="FliD"/>
</dbReference>
<dbReference type="GO" id="GO:0009424">
    <property type="term" value="C:bacterial-type flagellum hook"/>
    <property type="evidence" value="ECO:0007669"/>
    <property type="project" value="UniProtKB-UniRule"/>
</dbReference>
<dbReference type="NCBIfam" id="NF005955">
    <property type="entry name" value="PRK08032.1"/>
    <property type="match status" value="1"/>
</dbReference>
<evidence type="ECO:0000313" key="9">
    <source>
        <dbReference type="Proteomes" id="UP000542973"/>
    </source>
</evidence>
<sequence>MATISNIGVGSGLELGALLEKLEAAEKTPLKLLETQASSYQAKLSAYGTLSSVLSAYQSAAKKLADAATFGAAKAVAGSADIMTAAAGSNAVPGTYSVNVTSLAQAQSLVGTNVASQTTAIGTGKITFEFGARQGYNEGTGGYTDPLGFTADAARTKTVEIKPGQNSLQGIRDAINQANVGVTASIVNDGSGTPYRLVLTSNTTGEQSSMRITADSPELSNLVGFDPTQAVQPSGMQETVRATNAKLKINGIDVVSQSNTVTDAAQGVTLTLNKTGTSSLTVTRDTEAIKAAIQGFVTAYNNIQSTAKSLTAFDTTTGSSAALNGDSTLRSIQTSLRSMLNVPQPDGKGGTITLSEIGVSFTKDGTLQVDDKKLTKAISENLGGVTSMFSHTTGAGGYGKQITDAIDDLNETNGAIKVATDGLTESLKDLEDRYAQVEDRVNTTIERYRAQFTQLDLLVSKLNQTRSYLTEQFAALANQTKK</sequence>
<keyword evidence="5" id="KW-0964">Secreted</keyword>
<evidence type="ECO:0000256" key="1">
    <source>
        <dbReference type="ARBA" id="ARBA00009764"/>
    </source>
</evidence>
<dbReference type="RefSeq" id="WP_053823472.1">
    <property type="nucleotide sequence ID" value="NZ_BAAAEB010000016.1"/>
</dbReference>
<gene>
    <name evidence="8" type="primary">fliD</name>
    <name evidence="8" type="ORF">HLB16_03425</name>
</gene>
<protein>
    <recommendedName>
        <fullName evidence="5">Flagellar hook-associated protein 2</fullName>
        <shortName evidence="5">HAP2</shortName>
    </recommendedName>
    <alternativeName>
        <fullName evidence="5">Flagellar cap protein</fullName>
    </alternativeName>
</protein>
<evidence type="ECO:0000259" key="7">
    <source>
        <dbReference type="Pfam" id="PF07195"/>
    </source>
</evidence>
<dbReference type="GO" id="GO:0009421">
    <property type="term" value="C:bacterial-type flagellum filament cap"/>
    <property type="evidence" value="ECO:0007669"/>
    <property type="project" value="InterPro"/>
</dbReference>
<name>A0A849B395_9BURK</name>
<dbReference type="GO" id="GO:0005576">
    <property type="term" value="C:extracellular region"/>
    <property type="evidence" value="ECO:0007669"/>
    <property type="project" value="UniProtKB-SubCell"/>
</dbReference>
<proteinExistence type="inferred from homology"/>
<feature type="domain" description="Flagellar hook-associated protein 2 C-terminal" evidence="7">
    <location>
        <begin position="242"/>
        <end position="464"/>
    </location>
</feature>
<feature type="domain" description="Flagellar hook-associated protein 2 N-terminal" evidence="6">
    <location>
        <begin position="11"/>
        <end position="107"/>
    </location>
</feature>
<comment type="similarity">
    <text evidence="1 5">Belongs to the FliD family.</text>
</comment>
<dbReference type="Proteomes" id="UP000542973">
    <property type="component" value="Unassembled WGS sequence"/>
</dbReference>
<comment type="function">
    <text evidence="5">Required for morphogenesis and for the elongation of the flagellar filament by facilitating polymerization of the flagellin monomers at the tip of growing filament. Forms a capping structure, which prevents flagellin subunits (transported through the central channel of the flagellum) from leaking out without polymerization at the distal end.</text>
</comment>
<evidence type="ECO:0000256" key="2">
    <source>
        <dbReference type="ARBA" id="ARBA00011255"/>
    </source>
</evidence>
<accession>A0A849B395</accession>
<keyword evidence="4 5" id="KW-0975">Bacterial flagellum</keyword>
<evidence type="ECO:0000256" key="3">
    <source>
        <dbReference type="ARBA" id="ARBA00023054"/>
    </source>
</evidence>
<dbReference type="Pfam" id="PF07195">
    <property type="entry name" value="FliD_C"/>
    <property type="match status" value="1"/>
</dbReference>
<evidence type="ECO:0000259" key="6">
    <source>
        <dbReference type="Pfam" id="PF02465"/>
    </source>
</evidence>
<keyword evidence="8" id="KW-0969">Cilium</keyword>
<organism evidence="8 9">
    <name type="scientific">Cupriavidus gilardii</name>
    <dbReference type="NCBI Taxonomy" id="82541"/>
    <lineage>
        <taxon>Bacteria</taxon>
        <taxon>Pseudomonadati</taxon>
        <taxon>Pseudomonadota</taxon>
        <taxon>Betaproteobacteria</taxon>
        <taxon>Burkholderiales</taxon>
        <taxon>Burkholderiaceae</taxon>
        <taxon>Cupriavidus</taxon>
    </lineage>
</organism>
<dbReference type="InterPro" id="IPR003481">
    <property type="entry name" value="FliD_N"/>
</dbReference>
<feature type="coiled-coil region" evidence="5">
    <location>
        <begin position="420"/>
        <end position="447"/>
    </location>
</feature>
<dbReference type="PANTHER" id="PTHR30288:SF0">
    <property type="entry name" value="FLAGELLAR HOOK-ASSOCIATED PROTEIN 2"/>
    <property type="match status" value="1"/>
</dbReference>
<comment type="caution">
    <text evidence="8">The sequence shown here is derived from an EMBL/GenBank/DDBJ whole genome shotgun (WGS) entry which is preliminary data.</text>
</comment>
<keyword evidence="8" id="KW-0966">Cell projection</keyword>
<dbReference type="GO" id="GO:0071973">
    <property type="term" value="P:bacterial-type flagellum-dependent cell motility"/>
    <property type="evidence" value="ECO:0007669"/>
    <property type="project" value="TreeGrafter"/>
</dbReference>
<comment type="subcellular location">
    <subcellularLocation>
        <location evidence="5">Secreted</location>
    </subcellularLocation>
    <subcellularLocation>
        <location evidence="5">Bacterial flagellum</location>
    </subcellularLocation>
</comment>
<dbReference type="AlphaFoldDB" id="A0A849B395"/>
<reference evidence="8 9" key="1">
    <citation type="submission" date="2020-05" db="EMBL/GenBank/DDBJ databases">
        <title>MicrobeNet Type strains.</title>
        <authorList>
            <person name="Nicholson A.C."/>
        </authorList>
    </citation>
    <scope>NUCLEOTIDE SEQUENCE [LARGE SCALE GENOMIC DNA]</scope>
    <source>
        <strain evidence="8 9">ATCC 700815</strain>
    </source>
</reference>
<keyword evidence="8" id="KW-0282">Flagellum</keyword>
<comment type="subunit">
    <text evidence="2 5">Homopentamer.</text>
</comment>